<evidence type="ECO:0000259" key="10">
    <source>
        <dbReference type="PROSITE" id="PS50804"/>
    </source>
</evidence>
<dbReference type="InterPro" id="IPR003309">
    <property type="entry name" value="SCAN_dom"/>
</dbReference>
<reference evidence="12" key="1">
    <citation type="submission" date="2011-10" db="EMBL/GenBank/DDBJ databases">
        <authorList>
            <consortium name="Soft-shell Turtle Genome Consortium"/>
        </authorList>
    </citation>
    <scope>NUCLEOTIDE SEQUENCE [LARGE SCALE GENOMIC DNA]</scope>
    <source>
        <strain evidence="12">Daiwa-1</strain>
    </source>
</reference>
<feature type="region of interest" description="Disordered" evidence="8">
    <location>
        <begin position="300"/>
        <end position="331"/>
    </location>
</feature>
<evidence type="ECO:0000256" key="2">
    <source>
        <dbReference type="ARBA" id="ARBA00022723"/>
    </source>
</evidence>
<dbReference type="Ensembl" id="ENSPSIT00000004464.1">
    <property type="protein sequence ID" value="ENSPSIP00000004440.1"/>
    <property type="gene ID" value="ENSPSIG00000004176.1"/>
</dbReference>
<dbReference type="CDD" id="cd07936">
    <property type="entry name" value="SCAN"/>
    <property type="match status" value="1"/>
</dbReference>
<proteinExistence type="predicted"/>
<dbReference type="SUPFAM" id="SSF57667">
    <property type="entry name" value="beta-beta-alpha zinc fingers"/>
    <property type="match status" value="3"/>
</dbReference>
<dbReference type="EMBL" id="AGCU01070502">
    <property type="status" value="NOT_ANNOTATED_CDS"/>
    <property type="molecule type" value="Genomic_DNA"/>
</dbReference>
<feature type="domain" description="SCAN box" evidence="10">
    <location>
        <begin position="184"/>
        <end position="263"/>
    </location>
</feature>
<dbReference type="SMART" id="SM00355">
    <property type="entry name" value="ZnF_C2H2"/>
    <property type="match status" value="5"/>
</dbReference>
<sequence>MATELGTSVDLGLQLQVPLEQVVQPPVKREEQDPAGPEPGQGGERGENLPFVVCSGTIGELLRWAAPQQSRPERQDEPPQRWEVQWQEVLQALWTPPEVVPTPVTLQLPELAPGDDIETYLANFEHVANACQWQRGEWVTRLVPALNGKARQAYSSLEARDSRDYGKVKAAILQGEDIRLETRRRRFRQFHYQEADGPRAAYSRLQELCHCWLEPHSRTKEQILELLILEQFLTILPEEMQRWVWERGPETCAQAVALAEGFQVGQQEAGLWEQQVTVRVKVEEVTSEKMASPEILWDAPGSQLEQPQPRSECISQDEAGRAETPGNQYEPLRVPKEEPQILQEMGTKPGSLLHSEHLMDGAHRIADDMVLSTSPRLEETEMAELRRVSQGRYKGKAFRTQRRVGRQNGSSMGKRQVEPAPLLPDLGKPEAQPRPFKCAECGKTFCRSSDLLRHKRIHRGDRPHHCTECGKSFVRNSHLLIHQVIHRGERPFTCSECGKSFSQSSTLTRHQQIHTGEKPHRCHQCGKSFGRNSNLTRHQRLHEAERVYRCAGCGEAFRSRGLLISHQRCSKKERPEACRKRTVPA</sequence>
<reference evidence="12" key="2">
    <citation type="journal article" date="2013" name="Nat. Genet.">
        <title>The draft genomes of soft-shell turtle and green sea turtle yield insights into the development and evolution of the turtle-specific body plan.</title>
        <authorList>
            <person name="Wang Z."/>
            <person name="Pascual-Anaya J."/>
            <person name="Zadissa A."/>
            <person name="Li W."/>
            <person name="Niimura Y."/>
            <person name="Huang Z."/>
            <person name="Li C."/>
            <person name="White S."/>
            <person name="Xiong Z."/>
            <person name="Fang D."/>
            <person name="Wang B."/>
            <person name="Ming Y."/>
            <person name="Chen Y."/>
            <person name="Zheng Y."/>
            <person name="Kuraku S."/>
            <person name="Pignatelli M."/>
            <person name="Herrero J."/>
            <person name="Beal K."/>
            <person name="Nozawa M."/>
            <person name="Li Q."/>
            <person name="Wang J."/>
            <person name="Zhang H."/>
            <person name="Yu L."/>
            <person name="Shigenobu S."/>
            <person name="Wang J."/>
            <person name="Liu J."/>
            <person name="Flicek P."/>
            <person name="Searle S."/>
            <person name="Wang J."/>
            <person name="Kuratani S."/>
            <person name="Yin Y."/>
            <person name="Aken B."/>
            <person name="Zhang G."/>
            <person name="Irie N."/>
        </authorList>
    </citation>
    <scope>NUCLEOTIDE SEQUENCE [LARGE SCALE GENOMIC DNA]</scope>
    <source>
        <strain evidence="12">Daiwa-1</strain>
    </source>
</reference>
<organism evidence="11 12">
    <name type="scientific">Pelodiscus sinensis</name>
    <name type="common">Chinese softshell turtle</name>
    <name type="synonym">Trionyx sinensis</name>
    <dbReference type="NCBI Taxonomy" id="13735"/>
    <lineage>
        <taxon>Eukaryota</taxon>
        <taxon>Metazoa</taxon>
        <taxon>Chordata</taxon>
        <taxon>Craniata</taxon>
        <taxon>Vertebrata</taxon>
        <taxon>Euteleostomi</taxon>
        <taxon>Archelosauria</taxon>
        <taxon>Testudinata</taxon>
        <taxon>Testudines</taxon>
        <taxon>Cryptodira</taxon>
        <taxon>Trionychia</taxon>
        <taxon>Trionychidae</taxon>
        <taxon>Pelodiscus</taxon>
    </lineage>
</organism>
<reference evidence="11" key="3">
    <citation type="submission" date="2025-08" db="UniProtKB">
        <authorList>
            <consortium name="Ensembl"/>
        </authorList>
    </citation>
    <scope>IDENTIFICATION</scope>
</reference>
<dbReference type="GeneTree" id="ENSGT00940000154715"/>
<dbReference type="eggNOG" id="KOG1721">
    <property type="taxonomic scope" value="Eukaryota"/>
</dbReference>
<evidence type="ECO:0000256" key="3">
    <source>
        <dbReference type="ARBA" id="ARBA00022737"/>
    </source>
</evidence>
<feature type="domain" description="C2H2-type" evidence="9">
    <location>
        <begin position="548"/>
        <end position="575"/>
    </location>
</feature>
<feature type="domain" description="C2H2-type" evidence="9">
    <location>
        <begin position="464"/>
        <end position="491"/>
    </location>
</feature>
<dbReference type="PROSITE" id="PS50804">
    <property type="entry name" value="SCAN_BOX"/>
    <property type="match status" value="1"/>
</dbReference>
<dbReference type="EMBL" id="AGCU01070501">
    <property type="status" value="NOT_ANNOTATED_CDS"/>
    <property type="molecule type" value="Genomic_DNA"/>
</dbReference>
<evidence type="ECO:0000256" key="7">
    <source>
        <dbReference type="PROSITE-ProRule" id="PRU00042"/>
    </source>
</evidence>
<dbReference type="GO" id="GO:0000978">
    <property type="term" value="F:RNA polymerase II cis-regulatory region sequence-specific DNA binding"/>
    <property type="evidence" value="ECO:0007669"/>
    <property type="project" value="TreeGrafter"/>
</dbReference>
<dbReference type="Proteomes" id="UP000007267">
    <property type="component" value="Unassembled WGS sequence"/>
</dbReference>
<dbReference type="Pfam" id="PF00096">
    <property type="entry name" value="zf-C2H2"/>
    <property type="match status" value="5"/>
</dbReference>
<dbReference type="InterPro" id="IPR036236">
    <property type="entry name" value="Znf_C2H2_sf"/>
</dbReference>
<dbReference type="Pfam" id="PF02023">
    <property type="entry name" value="SCAN"/>
    <property type="match status" value="1"/>
</dbReference>
<dbReference type="Gene3D" id="3.30.160.60">
    <property type="entry name" value="Classic Zinc Finger"/>
    <property type="match status" value="5"/>
</dbReference>
<dbReference type="PROSITE" id="PS00028">
    <property type="entry name" value="ZINC_FINGER_C2H2_1"/>
    <property type="match status" value="4"/>
</dbReference>
<name>K7F8T0_PELSI</name>
<dbReference type="HOGENOM" id="CLU_002678_49_3_1"/>
<dbReference type="SUPFAM" id="SSF47353">
    <property type="entry name" value="Retrovirus capsid dimerization domain-like"/>
    <property type="match status" value="1"/>
</dbReference>
<evidence type="ECO:0000256" key="4">
    <source>
        <dbReference type="ARBA" id="ARBA00022771"/>
    </source>
</evidence>
<dbReference type="FunFam" id="3.30.160.60:FF:000895">
    <property type="entry name" value="Zinc finger protein 597"/>
    <property type="match status" value="1"/>
</dbReference>
<evidence type="ECO:0000313" key="11">
    <source>
        <dbReference type="Ensembl" id="ENSPSIP00000004440.1"/>
    </source>
</evidence>
<keyword evidence="12" id="KW-1185">Reference proteome</keyword>
<dbReference type="InterPro" id="IPR038269">
    <property type="entry name" value="SCAN_sf"/>
</dbReference>
<evidence type="ECO:0000313" key="12">
    <source>
        <dbReference type="Proteomes" id="UP000007267"/>
    </source>
</evidence>
<dbReference type="AlphaFoldDB" id="K7F8T0"/>
<evidence type="ECO:0000256" key="8">
    <source>
        <dbReference type="SAM" id="MobiDB-lite"/>
    </source>
</evidence>
<protein>
    <submittedName>
        <fullName evidence="11">Uncharacterized protein</fullName>
    </submittedName>
</protein>
<evidence type="ECO:0000256" key="6">
    <source>
        <dbReference type="ARBA" id="ARBA00023242"/>
    </source>
</evidence>
<dbReference type="PROSITE" id="PS50157">
    <property type="entry name" value="ZINC_FINGER_C2H2_2"/>
    <property type="match status" value="5"/>
</dbReference>
<dbReference type="Gene3D" id="1.10.4020.10">
    <property type="entry name" value="DNA breaking-rejoining enzymes"/>
    <property type="match status" value="1"/>
</dbReference>
<feature type="domain" description="C2H2-type" evidence="9">
    <location>
        <begin position="492"/>
        <end position="519"/>
    </location>
</feature>
<dbReference type="PANTHER" id="PTHR23226">
    <property type="entry name" value="ZINC FINGER AND SCAN DOMAIN-CONTAINING"/>
    <property type="match status" value="1"/>
</dbReference>
<accession>K7F8T0</accession>
<dbReference type="GO" id="GO:0005634">
    <property type="term" value="C:nucleus"/>
    <property type="evidence" value="ECO:0007669"/>
    <property type="project" value="UniProtKB-SubCell"/>
</dbReference>
<keyword evidence="3" id="KW-0677">Repeat</keyword>
<dbReference type="OMA" id="RTHTSHN"/>
<dbReference type="FunFam" id="3.30.160.60:FF:000690">
    <property type="entry name" value="Zinc finger protein 354C"/>
    <property type="match status" value="1"/>
</dbReference>
<keyword evidence="4 7" id="KW-0863">Zinc-finger</keyword>
<evidence type="ECO:0000259" key="9">
    <source>
        <dbReference type="PROSITE" id="PS50157"/>
    </source>
</evidence>
<keyword evidence="2" id="KW-0479">Metal-binding</keyword>
<dbReference type="FunFam" id="3.30.160.60:FF:000759">
    <property type="entry name" value="zinc finger protein 16"/>
    <property type="match status" value="1"/>
</dbReference>
<reference evidence="11" key="4">
    <citation type="submission" date="2025-09" db="UniProtKB">
        <authorList>
            <consortium name="Ensembl"/>
        </authorList>
    </citation>
    <scope>IDENTIFICATION</scope>
</reference>
<dbReference type="GO" id="GO:0000981">
    <property type="term" value="F:DNA-binding transcription factor activity, RNA polymerase II-specific"/>
    <property type="evidence" value="ECO:0007669"/>
    <property type="project" value="TreeGrafter"/>
</dbReference>
<dbReference type="PANTHER" id="PTHR23226:SF377">
    <property type="entry name" value="ZINC FINGER AND SCAN DOMAIN-CONTAINING PROTEIN 20"/>
    <property type="match status" value="1"/>
</dbReference>
<feature type="domain" description="C2H2-type" evidence="9">
    <location>
        <begin position="520"/>
        <end position="547"/>
    </location>
</feature>
<evidence type="ECO:0000256" key="1">
    <source>
        <dbReference type="ARBA" id="ARBA00004123"/>
    </source>
</evidence>
<comment type="subcellular location">
    <subcellularLocation>
        <location evidence="1">Nucleus</location>
    </subcellularLocation>
</comment>
<dbReference type="SMART" id="SM00431">
    <property type="entry name" value="SCAN"/>
    <property type="match status" value="1"/>
</dbReference>
<feature type="domain" description="C2H2-type" evidence="9">
    <location>
        <begin position="436"/>
        <end position="463"/>
    </location>
</feature>
<dbReference type="FunFam" id="3.30.160.60:FF:000295">
    <property type="entry name" value="zinc finger protein 19"/>
    <property type="match status" value="1"/>
</dbReference>
<keyword evidence="5" id="KW-0862">Zinc</keyword>
<evidence type="ECO:0000256" key="5">
    <source>
        <dbReference type="ARBA" id="ARBA00022833"/>
    </source>
</evidence>
<feature type="region of interest" description="Disordered" evidence="8">
    <location>
        <begin position="22"/>
        <end position="49"/>
    </location>
</feature>
<dbReference type="GO" id="GO:0008270">
    <property type="term" value="F:zinc ion binding"/>
    <property type="evidence" value="ECO:0007669"/>
    <property type="project" value="UniProtKB-KW"/>
</dbReference>
<keyword evidence="6" id="KW-0539">Nucleus</keyword>
<feature type="region of interest" description="Disordered" evidence="8">
    <location>
        <begin position="401"/>
        <end position="429"/>
    </location>
</feature>
<dbReference type="InterPro" id="IPR013087">
    <property type="entry name" value="Znf_C2H2_type"/>
</dbReference>
<dbReference type="FunFam" id="1.10.4020.10:FF:000001">
    <property type="entry name" value="zinc finger protein 263 isoform X1"/>
    <property type="match status" value="1"/>
</dbReference>